<dbReference type="Proteomes" id="UP000003257">
    <property type="component" value="Unassembled WGS sequence"/>
</dbReference>
<feature type="transmembrane region" description="Helical" evidence="1">
    <location>
        <begin position="6"/>
        <end position="28"/>
    </location>
</feature>
<sequence length="171" mass="19117">MNRELLHARIVGWGFALAFAGAVVWMLGQILPNQFSLSKEYFLILFFVSTVIVTGQGLVHHLAPREVEIPEPKVVRFIPPEHFPNGGFVVKPSKWLSQNLSYAIVLEQEDGYEQLLGVAKYVMMQNNGLIQLITLARASGGAEIWKRLDDGETDQLSKVRVKIGMPADVDE</sequence>
<keyword evidence="3" id="KW-1185">Reference proteome</keyword>
<comment type="caution">
    <text evidence="2">The sequence shown here is derived from an EMBL/GenBank/DDBJ whole genome shotgun (WGS) entry which is preliminary data.</text>
</comment>
<feature type="transmembrane region" description="Helical" evidence="1">
    <location>
        <begin position="40"/>
        <end position="59"/>
    </location>
</feature>
<accession>A0ABM9XAL6</accession>
<keyword evidence="1" id="KW-0812">Transmembrane</keyword>
<proteinExistence type="predicted"/>
<organism evidence="2 3">
    <name type="scientific">Sulfitobacter indolifex HEL-45</name>
    <dbReference type="NCBI Taxonomy" id="391624"/>
    <lineage>
        <taxon>Bacteria</taxon>
        <taxon>Pseudomonadati</taxon>
        <taxon>Pseudomonadota</taxon>
        <taxon>Alphaproteobacteria</taxon>
        <taxon>Rhodobacterales</taxon>
        <taxon>Roseobacteraceae</taxon>
        <taxon>Sulfitobacter</taxon>
    </lineage>
</organism>
<gene>
    <name evidence="2" type="ORF">OIHEL45_06930</name>
</gene>
<protein>
    <submittedName>
        <fullName evidence="2">Uncharacterized protein</fullName>
    </submittedName>
</protein>
<dbReference type="RefSeq" id="WP_007118599.1">
    <property type="nucleotide sequence ID" value="NZ_ABID01000001.1"/>
</dbReference>
<evidence type="ECO:0000313" key="2">
    <source>
        <dbReference type="EMBL" id="EDQ06530.1"/>
    </source>
</evidence>
<keyword evidence="1" id="KW-1133">Transmembrane helix</keyword>
<evidence type="ECO:0000256" key="1">
    <source>
        <dbReference type="SAM" id="Phobius"/>
    </source>
</evidence>
<reference evidence="2 3" key="1">
    <citation type="submission" date="2007-11" db="EMBL/GenBank/DDBJ databases">
        <authorList>
            <person name="Wagner-Dobler I."/>
            <person name="Ferriera S."/>
            <person name="Johnson J."/>
            <person name="Kravitz S."/>
            <person name="Beeson K."/>
            <person name="Sutton G."/>
            <person name="Rogers Y.-H."/>
            <person name="Friedman R."/>
            <person name="Frazier M."/>
            <person name="Venter J.C."/>
        </authorList>
    </citation>
    <scope>NUCLEOTIDE SEQUENCE [LARGE SCALE GENOMIC DNA]</scope>
    <source>
        <strain evidence="2 3">HEL-45</strain>
    </source>
</reference>
<keyword evidence="1" id="KW-0472">Membrane</keyword>
<evidence type="ECO:0000313" key="3">
    <source>
        <dbReference type="Proteomes" id="UP000003257"/>
    </source>
</evidence>
<dbReference type="EMBL" id="ABID01000001">
    <property type="protein sequence ID" value="EDQ06530.1"/>
    <property type="molecule type" value="Genomic_DNA"/>
</dbReference>
<name>A0ABM9XAL6_9RHOB</name>